<evidence type="ECO:0000256" key="3">
    <source>
        <dbReference type="ARBA" id="ARBA00022691"/>
    </source>
</evidence>
<evidence type="ECO:0000256" key="2">
    <source>
        <dbReference type="ARBA" id="ARBA00022679"/>
    </source>
</evidence>
<dbReference type="Pfam" id="PF13489">
    <property type="entry name" value="Methyltransf_23"/>
    <property type="match status" value="1"/>
</dbReference>
<gene>
    <name evidence="4" type="ORF">F0U60_19775</name>
</gene>
<sequence length="320" mass="35261">MKPSPIDWRARLEACGFEGAQFVPPTYGAHVLWSRREILAAEAALNEQLEQQPEDKDALKMLISLLRESGRAHEEAPLRRRLHERRCRDMGVPQEALDTAIAYLEAAETGSTPPERSAEAYVTALFDVYAPSFDDSLRGFLAYRAPERLMDAVRVAVGERRELDVLDLGCGTGLAGPLLRPFARRLEGIDLSTGMLAKARERGVYDVLRAGELTAELGVSRAHHDLIVAVDVLVYIGALELLFERAAQRLTPGGLFAFTVEKGTEPGYRLLPSARYAHHLDYVRSCASAAGLRPVVEREETLRRQAGQPVIGHVVVLTGS</sequence>
<keyword evidence="5" id="KW-1185">Reference proteome</keyword>
<dbReference type="GO" id="GO:0008168">
    <property type="term" value="F:methyltransferase activity"/>
    <property type="evidence" value="ECO:0007669"/>
    <property type="project" value="UniProtKB-KW"/>
</dbReference>
<evidence type="ECO:0000313" key="4">
    <source>
        <dbReference type="EMBL" id="WNG46102.1"/>
    </source>
</evidence>
<keyword evidence="3" id="KW-0949">S-adenosyl-L-methionine</keyword>
<dbReference type="SUPFAM" id="SSF53335">
    <property type="entry name" value="S-adenosyl-L-methionine-dependent methyltransferases"/>
    <property type="match status" value="1"/>
</dbReference>
<proteinExistence type="predicted"/>
<name>A0ABY9WVA5_9BACT</name>
<dbReference type="PANTHER" id="PTHR43464">
    <property type="entry name" value="METHYLTRANSFERASE"/>
    <property type="match status" value="1"/>
</dbReference>
<accession>A0ABY9WVA5</accession>
<dbReference type="EMBL" id="CP043494">
    <property type="protein sequence ID" value="WNG46102.1"/>
    <property type="molecule type" value="Genomic_DNA"/>
</dbReference>
<keyword evidence="2" id="KW-0808">Transferase</keyword>
<dbReference type="Gene3D" id="3.40.50.150">
    <property type="entry name" value="Vaccinia Virus protein VP39"/>
    <property type="match status" value="1"/>
</dbReference>
<dbReference type="Proteomes" id="UP001611383">
    <property type="component" value="Chromosome"/>
</dbReference>
<evidence type="ECO:0000313" key="5">
    <source>
        <dbReference type="Proteomes" id="UP001611383"/>
    </source>
</evidence>
<dbReference type="InterPro" id="IPR029063">
    <property type="entry name" value="SAM-dependent_MTases_sf"/>
</dbReference>
<dbReference type="GO" id="GO:0032259">
    <property type="term" value="P:methylation"/>
    <property type="evidence" value="ECO:0007669"/>
    <property type="project" value="UniProtKB-KW"/>
</dbReference>
<keyword evidence="1 4" id="KW-0489">Methyltransferase</keyword>
<protein>
    <submittedName>
        <fullName evidence="4">Methyltransferase domain-containing protein</fullName>
    </submittedName>
</protein>
<dbReference type="RefSeq" id="WP_395822221.1">
    <property type="nucleotide sequence ID" value="NZ_CP043494.1"/>
</dbReference>
<dbReference type="CDD" id="cd02440">
    <property type="entry name" value="AdoMet_MTases"/>
    <property type="match status" value="1"/>
</dbReference>
<organism evidence="4 5">
    <name type="scientific">Archangium minus</name>
    <dbReference type="NCBI Taxonomy" id="83450"/>
    <lineage>
        <taxon>Bacteria</taxon>
        <taxon>Pseudomonadati</taxon>
        <taxon>Myxococcota</taxon>
        <taxon>Myxococcia</taxon>
        <taxon>Myxococcales</taxon>
        <taxon>Cystobacterineae</taxon>
        <taxon>Archangiaceae</taxon>
        <taxon>Archangium</taxon>
    </lineage>
</organism>
<dbReference type="PANTHER" id="PTHR43464:SF19">
    <property type="entry name" value="UBIQUINONE BIOSYNTHESIS O-METHYLTRANSFERASE, MITOCHONDRIAL"/>
    <property type="match status" value="1"/>
</dbReference>
<reference evidence="4 5" key="1">
    <citation type="submission" date="2019-08" db="EMBL/GenBank/DDBJ databases">
        <title>Archangium and Cystobacter genomes.</title>
        <authorList>
            <person name="Chen I.-C.K."/>
            <person name="Wielgoss S."/>
        </authorList>
    </citation>
    <scope>NUCLEOTIDE SEQUENCE [LARGE SCALE GENOMIC DNA]</scope>
    <source>
        <strain evidence="4 5">Cbm 6</strain>
    </source>
</reference>
<evidence type="ECO:0000256" key="1">
    <source>
        <dbReference type="ARBA" id="ARBA00022603"/>
    </source>
</evidence>